<sequence length="566" mass="65169">MLDIGNESTDILDAFNAHLQVSARVETVFYYNPVQLPCWSVELLQRQALHAAILVWNTVNSINLRFSQSRNMLVLACLPEEPTEAKSLLDLLARHLYHMRQVKVLVELSSPDGTCGGGSEEYIGSLLKQCFQLSMLNVALMCGNFIKTLLYYTYEAYPVFEVQVQGFKPFEEGPLMYPDKQVNMHHHPIYSMPDQAEPYTIVYDENGRSRVIGLIWYILEEFAQYHNATLRWFETPISGKLPNQVLLGDLVDNGSLDMSASATFMGWGRYYGLTYPMTISSWCIMLPLERHVSVCEALVKAFQLESYMMLLGLYALYVGLPVIVTYLCPNRSWALDNVAISFYRLIALCLGIQLVAFYEARVQSFLIHPLRKNLIATLSDLENSQVRIWGVRSEFYLYEDELRIKFARVFRLTDQGLELVRMRNTLNTSYGYTITSNKWPLYDALQRGFHRPIFRYLRSICVQSLCLFSMLIQENSVYYHKLNHFISKLRQAGFISYWIENSFYDMVRGGKMRRQDLSEVHVVVPLTPEDIAPVLGVYAMGLLLSMCTFLLENAAYYACAFVYGHI</sequence>
<evidence type="ECO:0000256" key="5">
    <source>
        <dbReference type="ARBA" id="ARBA00023136"/>
    </source>
</evidence>
<evidence type="ECO:0000256" key="8">
    <source>
        <dbReference type="SAM" id="Phobius"/>
    </source>
</evidence>
<dbReference type="PANTHER" id="PTHR42643:SF41">
    <property type="entry name" value="IONOTROPIC RECEPTOR 20A-RELATED"/>
    <property type="match status" value="1"/>
</dbReference>
<evidence type="ECO:0000313" key="10">
    <source>
        <dbReference type="RefSeq" id="XP_030376294.1"/>
    </source>
</evidence>
<evidence type="ECO:0000256" key="4">
    <source>
        <dbReference type="ARBA" id="ARBA00022989"/>
    </source>
</evidence>
<dbReference type="RefSeq" id="XP_030376294.1">
    <property type="nucleotide sequence ID" value="XM_030520434.1"/>
</dbReference>
<evidence type="ECO:0000256" key="7">
    <source>
        <dbReference type="ARBA" id="ARBA00023180"/>
    </source>
</evidence>
<evidence type="ECO:0000313" key="9">
    <source>
        <dbReference type="Proteomes" id="UP000504634"/>
    </source>
</evidence>
<dbReference type="Proteomes" id="UP000504634">
    <property type="component" value="Unplaced"/>
</dbReference>
<comment type="subcellular location">
    <subcellularLocation>
        <location evidence="1">Cell membrane</location>
        <topology evidence="1">Multi-pass membrane protein</topology>
    </subcellularLocation>
</comment>
<accession>A0A6J2TJV6</accession>
<dbReference type="OrthoDB" id="7852744at2759"/>
<keyword evidence="9" id="KW-1185">Reference proteome</keyword>
<dbReference type="PANTHER" id="PTHR42643">
    <property type="entry name" value="IONOTROPIC RECEPTOR 20A-RELATED"/>
    <property type="match status" value="1"/>
</dbReference>
<name>A0A6J2TJV6_DROLE</name>
<keyword evidence="6" id="KW-0675">Receptor</keyword>
<dbReference type="GeneID" id="115625395"/>
<protein>
    <submittedName>
        <fullName evidence="10">Uncharacterized protein LOC115625395</fullName>
    </submittedName>
</protein>
<gene>
    <name evidence="10" type="primary">LOC115625395</name>
</gene>
<keyword evidence="4 8" id="KW-1133">Transmembrane helix</keyword>
<keyword evidence="2" id="KW-1003">Cell membrane</keyword>
<proteinExistence type="predicted"/>
<feature type="transmembrane region" description="Helical" evidence="8">
    <location>
        <begin position="307"/>
        <end position="327"/>
    </location>
</feature>
<organism evidence="9 10">
    <name type="scientific">Drosophila lebanonensis</name>
    <name type="common">Fruit fly</name>
    <name type="synonym">Scaptodrosophila lebanonensis</name>
    <dbReference type="NCBI Taxonomy" id="7225"/>
    <lineage>
        <taxon>Eukaryota</taxon>
        <taxon>Metazoa</taxon>
        <taxon>Ecdysozoa</taxon>
        <taxon>Arthropoda</taxon>
        <taxon>Hexapoda</taxon>
        <taxon>Insecta</taxon>
        <taxon>Pterygota</taxon>
        <taxon>Neoptera</taxon>
        <taxon>Endopterygota</taxon>
        <taxon>Diptera</taxon>
        <taxon>Brachycera</taxon>
        <taxon>Muscomorpha</taxon>
        <taxon>Ephydroidea</taxon>
        <taxon>Drosophilidae</taxon>
        <taxon>Scaptodrosophila</taxon>
    </lineage>
</organism>
<dbReference type="AlphaFoldDB" id="A0A6J2TJV6"/>
<reference evidence="10" key="1">
    <citation type="submission" date="2025-08" db="UniProtKB">
        <authorList>
            <consortium name="RefSeq"/>
        </authorList>
    </citation>
    <scope>IDENTIFICATION</scope>
    <source>
        <strain evidence="10">11010-0011.00</strain>
        <tissue evidence="10">Whole body</tissue>
    </source>
</reference>
<dbReference type="SUPFAM" id="SSF53850">
    <property type="entry name" value="Periplasmic binding protein-like II"/>
    <property type="match status" value="1"/>
</dbReference>
<keyword evidence="7" id="KW-0325">Glycoprotein</keyword>
<keyword evidence="5 8" id="KW-0472">Membrane</keyword>
<evidence type="ECO:0000256" key="6">
    <source>
        <dbReference type="ARBA" id="ARBA00023170"/>
    </source>
</evidence>
<dbReference type="GO" id="GO:0005886">
    <property type="term" value="C:plasma membrane"/>
    <property type="evidence" value="ECO:0007669"/>
    <property type="project" value="UniProtKB-SubCell"/>
</dbReference>
<evidence type="ECO:0000256" key="3">
    <source>
        <dbReference type="ARBA" id="ARBA00022692"/>
    </source>
</evidence>
<evidence type="ECO:0000256" key="1">
    <source>
        <dbReference type="ARBA" id="ARBA00004651"/>
    </source>
</evidence>
<keyword evidence="3 8" id="KW-0812">Transmembrane</keyword>
<evidence type="ECO:0000256" key="2">
    <source>
        <dbReference type="ARBA" id="ARBA00022475"/>
    </source>
</evidence>
<dbReference type="InterPro" id="IPR052192">
    <property type="entry name" value="Insect_Ionotropic_Sensory_Rcpt"/>
</dbReference>
<feature type="transmembrane region" description="Helical" evidence="8">
    <location>
        <begin position="339"/>
        <end position="358"/>
    </location>
</feature>